<organism evidence="2 3">
    <name type="scientific">Pseudosporangium ferrugineum</name>
    <dbReference type="NCBI Taxonomy" id="439699"/>
    <lineage>
        <taxon>Bacteria</taxon>
        <taxon>Bacillati</taxon>
        <taxon>Actinomycetota</taxon>
        <taxon>Actinomycetes</taxon>
        <taxon>Micromonosporales</taxon>
        <taxon>Micromonosporaceae</taxon>
        <taxon>Pseudosporangium</taxon>
    </lineage>
</organism>
<dbReference type="InterPro" id="IPR011047">
    <property type="entry name" value="Quinoprotein_ADH-like_sf"/>
</dbReference>
<feature type="domain" description="Pyrrolo-quinoline quinone repeat" evidence="1">
    <location>
        <begin position="60"/>
        <end position="199"/>
    </location>
</feature>
<comment type="caution">
    <text evidence="2">The sequence shown here is derived from an EMBL/GenBank/DDBJ whole genome shotgun (WGS) entry which is preliminary data.</text>
</comment>
<sequence>MVVPALLAAVLLGVSAAAPQGTAMAPVLSAGGAAAAAFTLGPSAFYTAALGRGTDGEPGVTRYDLPGGDRAWATALPQNVRSLTLDPDSGVLLARPGNGPRMTFLDAADGTILWHLESAATSAVALTGARVLLRSELSDTNTRLTLSDARTGMRVWTRIVDTRAEIANDLSEHPDRIVLVGLDGRVLTLRFADGSVLGDGRLGVPLSSDPAQPRYATAAVAGERLYLSRREREGTSLTAYGLPGLTVRWTAKDVPVGDVHDCGPVLCVAHGHGLSGLDPGNGSVLWTQPAWTSAGVTPDGVLVAYEGANNPESVVIDPRTGAAVERLGHVLTVEGVRLRTDTGRGRTWVSVTDPADGRAHTVGSLDAAVPYGCEVRAPYLACPTVPGPTGVWRLPQP</sequence>
<dbReference type="SUPFAM" id="SSF50998">
    <property type="entry name" value="Quinoprotein alcohol dehydrogenase-like"/>
    <property type="match status" value="1"/>
</dbReference>
<keyword evidence="3" id="KW-1185">Reference proteome</keyword>
<dbReference type="InterPro" id="IPR015943">
    <property type="entry name" value="WD40/YVTN_repeat-like_dom_sf"/>
</dbReference>
<gene>
    <name evidence="2" type="ORF">CLV70_10965</name>
</gene>
<name>A0A2T0S3B7_9ACTN</name>
<evidence type="ECO:0000313" key="2">
    <source>
        <dbReference type="EMBL" id="PRY27911.1"/>
    </source>
</evidence>
<proteinExistence type="predicted"/>
<dbReference type="Gene3D" id="2.130.10.10">
    <property type="entry name" value="YVTN repeat-like/Quinoprotein amine dehydrogenase"/>
    <property type="match status" value="1"/>
</dbReference>
<dbReference type="EMBL" id="PVZG01000009">
    <property type="protein sequence ID" value="PRY27911.1"/>
    <property type="molecule type" value="Genomic_DNA"/>
</dbReference>
<dbReference type="AlphaFoldDB" id="A0A2T0S3B7"/>
<accession>A0A2T0S3B7</accession>
<reference evidence="2 3" key="1">
    <citation type="submission" date="2018-03" db="EMBL/GenBank/DDBJ databases">
        <title>Genomic Encyclopedia of Archaeal and Bacterial Type Strains, Phase II (KMG-II): from individual species to whole genera.</title>
        <authorList>
            <person name="Goeker M."/>
        </authorList>
    </citation>
    <scope>NUCLEOTIDE SEQUENCE [LARGE SCALE GENOMIC DNA]</scope>
    <source>
        <strain evidence="2 3">DSM 45348</strain>
    </source>
</reference>
<evidence type="ECO:0000313" key="3">
    <source>
        <dbReference type="Proteomes" id="UP000239209"/>
    </source>
</evidence>
<dbReference type="Pfam" id="PF13360">
    <property type="entry name" value="PQQ_2"/>
    <property type="match status" value="1"/>
</dbReference>
<dbReference type="Proteomes" id="UP000239209">
    <property type="component" value="Unassembled WGS sequence"/>
</dbReference>
<evidence type="ECO:0000259" key="1">
    <source>
        <dbReference type="Pfam" id="PF13360"/>
    </source>
</evidence>
<dbReference type="InterPro" id="IPR002372">
    <property type="entry name" value="PQQ_rpt_dom"/>
</dbReference>
<protein>
    <submittedName>
        <fullName evidence="2">Outer membrane protein assembly factor BamB</fullName>
    </submittedName>
</protein>